<evidence type="ECO:0000313" key="3">
    <source>
        <dbReference type="Proteomes" id="UP000265515"/>
    </source>
</evidence>
<feature type="compositionally biased region" description="Polar residues" evidence="1">
    <location>
        <begin position="35"/>
        <end position="48"/>
    </location>
</feature>
<feature type="compositionally biased region" description="Basic and acidic residues" evidence="1">
    <location>
        <begin position="195"/>
        <end position="214"/>
    </location>
</feature>
<dbReference type="Proteomes" id="UP000265515">
    <property type="component" value="Unassembled WGS sequence"/>
</dbReference>
<protein>
    <recommendedName>
        <fullName evidence="4">Myb-like domain-containing protein</fullName>
    </recommendedName>
</protein>
<evidence type="ECO:0000256" key="1">
    <source>
        <dbReference type="SAM" id="MobiDB-lite"/>
    </source>
</evidence>
<sequence length="601" mass="65181">MESCDARNGCPGYPHRFESSPTWHEFRERALAKTNGDQQKQVGAQSLSEGEEETRRGEEEEDEGTVPLAGKKDRESVEMEGGDGEESGMMRSAAAGGRHPGAVSQIHEEANGCPIAKNSSAGMNEEEEAAGGVRGGRDEEEETVQGKEYREEDGTERVGTHGGGRPAENASCWSELVRPERGVHAWGTKRSGRTGRAEVSVERWKKTKMQSREQRMRRRRVAVASEKGTRGRNGHGLSGGSGERPEALAANYRALSQTREEATWGTRLGDEAQRANRDNREYKVGKNIGGERNEAEDGQQTNREGGGHEGKKQSADDQRAESLHRCRLWGKSYEELLQSDGGPDGAGQLSSGMHGVHGMQPSWGYSDGTTSGDDDLFTPPASELPTQQLSTPSVCNITSACNTMMGGHTPLTPRSLLGEGTHVGVDAVFTSVAQYMTPNMPAGFQNAQSRGPLPSPGGSGDDDEASEPSNGGGKKGRGSGWDRSLLIALIEAKRLEAIDPEAHKLALIEAKRLEAIDPEARKLDGGPLKWEVVARAVMRISGRATDKTAASCKKKWNELTSKYRQILDSNLRSGKPKYWEMTPAERKNAKHAEGRTKDILL</sequence>
<evidence type="ECO:0000313" key="2">
    <source>
        <dbReference type="EMBL" id="GBG63581.1"/>
    </source>
</evidence>
<dbReference type="AlphaFoldDB" id="A0A388K0J2"/>
<gene>
    <name evidence="2" type="ORF">CBR_g38647</name>
</gene>
<feature type="compositionally biased region" description="Basic and acidic residues" evidence="1">
    <location>
        <begin position="258"/>
        <end position="295"/>
    </location>
</feature>
<feature type="region of interest" description="Disordered" evidence="1">
    <location>
        <begin position="258"/>
        <end position="322"/>
    </location>
</feature>
<proteinExistence type="predicted"/>
<feature type="compositionally biased region" description="Basic and acidic residues" evidence="1">
    <location>
        <begin position="305"/>
        <end position="322"/>
    </location>
</feature>
<feature type="region of interest" description="Disordered" evidence="1">
    <location>
        <begin position="1"/>
        <end position="245"/>
    </location>
</feature>
<accession>A0A388K0J2</accession>
<reference evidence="2 3" key="1">
    <citation type="journal article" date="2018" name="Cell">
        <title>The Chara Genome: Secondary Complexity and Implications for Plant Terrestrialization.</title>
        <authorList>
            <person name="Nishiyama T."/>
            <person name="Sakayama H."/>
            <person name="Vries J.D."/>
            <person name="Buschmann H."/>
            <person name="Saint-Marcoux D."/>
            <person name="Ullrich K.K."/>
            <person name="Haas F.B."/>
            <person name="Vanderstraeten L."/>
            <person name="Becker D."/>
            <person name="Lang D."/>
            <person name="Vosolsobe S."/>
            <person name="Rombauts S."/>
            <person name="Wilhelmsson P.K.I."/>
            <person name="Janitza P."/>
            <person name="Kern R."/>
            <person name="Heyl A."/>
            <person name="Rumpler F."/>
            <person name="Villalobos L.I.A.C."/>
            <person name="Clay J.M."/>
            <person name="Skokan R."/>
            <person name="Toyoda A."/>
            <person name="Suzuki Y."/>
            <person name="Kagoshima H."/>
            <person name="Schijlen E."/>
            <person name="Tajeshwar N."/>
            <person name="Catarino B."/>
            <person name="Hetherington A.J."/>
            <person name="Saltykova A."/>
            <person name="Bonnot C."/>
            <person name="Breuninger H."/>
            <person name="Symeonidi A."/>
            <person name="Radhakrishnan G.V."/>
            <person name="Van Nieuwerburgh F."/>
            <person name="Deforce D."/>
            <person name="Chang C."/>
            <person name="Karol K.G."/>
            <person name="Hedrich R."/>
            <person name="Ulvskov P."/>
            <person name="Glockner G."/>
            <person name="Delwiche C.F."/>
            <person name="Petrasek J."/>
            <person name="Van de Peer Y."/>
            <person name="Friml J."/>
            <person name="Beilby M."/>
            <person name="Dolan L."/>
            <person name="Kohara Y."/>
            <person name="Sugano S."/>
            <person name="Fujiyama A."/>
            <person name="Delaux P.-M."/>
            <person name="Quint M."/>
            <person name="TheiBen G."/>
            <person name="Hagemann M."/>
            <person name="Harholt J."/>
            <person name="Dunand C."/>
            <person name="Zachgo S."/>
            <person name="Langdale J."/>
            <person name="Maumus F."/>
            <person name="Straeten D.V.D."/>
            <person name="Gould S.B."/>
            <person name="Rensing S.A."/>
        </authorList>
    </citation>
    <scope>NUCLEOTIDE SEQUENCE [LARGE SCALE GENOMIC DNA]</scope>
    <source>
        <strain evidence="2 3">S276</strain>
    </source>
</reference>
<feature type="region of interest" description="Disordered" evidence="1">
    <location>
        <begin position="337"/>
        <end position="390"/>
    </location>
</feature>
<keyword evidence="3" id="KW-1185">Reference proteome</keyword>
<organism evidence="2 3">
    <name type="scientific">Chara braunii</name>
    <name type="common">Braun's stonewort</name>
    <dbReference type="NCBI Taxonomy" id="69332"/>
    <lineage>
        <taxon>Eukaryota</taxon>
        <taxon>Viridiplantae</taxon>
        <taxon>Streptophyta</taxon>
        <taxon>Charophyceae</taxon>
        <taxon>Charales</taxon>
        <taxon>Characeae</taxon>
        <taxon>Chara</taxon>
    </lineage>
</organism>
<comment type="caution">
    <text evidence="2">The sequence shown here is derived from an EMBL/GenBank/DDBJ whole genome shotgun (WGS) entry which is preliminary data.</text>
</comment>
<name>A0A388K0J2_CHABU</name>
<dbReference type="EMBL" id="BFEA01000040">
    <property type="protein sequence ID" value="GBG63581.1"/>
    <property type="molecule type" value="Genomic_DNA"/>
</dbReference>
<feature type="region of interest" description="Disordered" evidence="1">
    <location>
        <begin position="440"/>
        <end position="479"/>
    </location>
</feature>
<evidence type="ECO:0008006" key="4">
    <source>
        <dbReference type="Google" id="ProtNLM"/>
    </source>
</evidence>
<dbReference type="Gramene" id="GBG63581">
    <property type="protein sequence ID" value="GBG63581"/>
    <property type="gene ID" value="CBR_g38647"/>
</dbReference>
<feature type="compositionally biased region" description="Basic and acidic residues" evidence="1">
    <location>
        <begin position="144"/>
        <end position="159"/>
    </location>
</feature>